<dbReference type="NCBIfam" id="TIGR04226">
    <property type="entry name" value="RrgB_K2N_iso_D2"/>
    <property type="match status" value="1"/>
</dbReference>
<gene>
    <name evidence="7" type="ORF">NND69_00500</name>
</gene>
<sequence length="663" mass="73006">MRKSKKIMSLVLTFVMMLAIFVPALTNAADGQKTKVIIHKILMKDENALKNHNDDNKNPKYDGNQINNITNYFGEGSKEIAGVAFDIYKEGDEGIQGDNAIFGGVADSTKKYKKVGDTVLTKANGAEFKDLENGTYIIVENREKTTYVGENGKSLSNTKAVPAKITLPMTLSDGSGYFNNADKPLHLYPKNTESGKPEIEKKLGENAPVVDGSIKVGDTIPYEVTTTVKAGSTYKTLAWGDKVSAGLTFNKDVTITADNGVTLQKNTDYTIDETDDGFMLKLTDAGLLKVSKVTAPDNPQLPIQGQNKDLKITLKYSATVNNKAVVENPLDNTVTLHYGNNKSFVPEPGDNNPPPVKPKNKEIKVSKSFITGDASHSQLQWPDNLEITFVLKVYNPDTNKWDDTGKTIKLTKNKVTDSFKDLDENKVYKVVEKEVKGWVPNYSLDSEGNLIIKNKKNDNPPPITPDPVVVRTYGKKFVKVDKSQQDKTLSGAKFYVMNENKDKYLALKDDSQLATEQKAYTDAQDAYLKAVKDNAANKDELKTKRDAAYKAMKIQWKWVEKSEVAKAYVLISDENGKFEITGLAKGSYYLEEFKAPDGYTLPQGDARYTKFEVGPGTYAQEALKINNVKVTIPQTGGMGAVIVVLCGLAIVGVGFAIKKKINA</sequence>
<dbReference type="EMBL" id="JANDZV010000001">
    <property type="protein sequence ID" value="MCZ7406850.1"/>
    <property type="molecule type" value="Genomic_DNA"/>
</dbReference>
<feature type="chain" id="PRO_5040814682" evidence="2">
    <location>
        <begin position="29"/>
        <end position="663"/>
    </location>
</feature>
<dbReference type="Proteomes" id="UP001141458">
    <property type="component" value="Unassembled WGS sequence"/>
</dbReference>
<dbReference type="Pfam" id="PF16555">
    <property type="entry name" value="GramPos_pilinD1"/>
    <property type="match status" value="1"/>
</dbReference>
<evidence type="ECO:0000256" key="2">
    <source>
        <dbReference type="SAM" id="SignalP"/>
    </source>
</evidence>
<dbReference type="InterPro" id="IPR026466">
    <property type="entry name" value="Fim_isopep_form_D2_dom"/>
</dbReference>
<evidence type="ECO:0000259" key="3">
    <source>
        <dbReference type="Pfam" id="PF16555"/>
    </source>
</evidence>
<dbReference type="Gene3D" id="2.60.40.1140">
    <property type="entry name" value="Collagen-binding surface protein Cna, B-type domain"/>
    <property type="match status" value="1"/>
</dbReference>
<dbReference type="RefSeq" id="WP_269722090.1">
    <property type="nucleotide sequence ID" value="NZ_CP101408.1"/>
</dbReference>
<organism evidence="7 8">
    <name type="scientific">Parvimonas micra</name>
    <dbReference type="NCBI Taxonomy" id="33033"/>
    <lineage>
        <taxon>Bacteria</taxon>
        <taxon>Bacillati</taxon>
        <taxon>Bacillota</taxon>
        <taxon>Tissierellia</taxon>
        <taxon>Tissierellales</taxon>
        <taxon>Peptoniphilaceae</taxon>
        <taxon>Parvimonas</taxon>
    </lineage>
</organism>
<dbReference type="Gene3D" id="2.60.40.740">
    <property type="match status" value="1"/>
</dbReference>
<feature type="domain" description="Gram-positive pilin subunit D1 N-terminal" evidence="3">
    <location>
        <begin position="32"/>
        <end position="192"/>
    </location>
</feature>
<dbReference type="InterPro" id="IPR032364">
    <property type="entry name" value="GramPos_pilinD1_N"/>
</dbReference>
<accession>A0A9X3H8S4</accession>
<dbReference type="AlphaFoldDB" id="A0A9X3H8S4"/>
<evidence type="ECO:0000259" key="4">
    <source>
        <dbReference type="Pfam" id="PF16569"/>
    </source>
</evidence>
<feature type="signal peptide" evidence="2">
    <location>
        <begin position="1"/>
        <end position="28"/>
    </location>
</feature>
<keyword evidence="1" id="KW-0812">Transmembrane</keyword>
<dbReference type="InterPro" id="IPR013783">
    <property type="entry name" value="Ig-like_fold"/>
</dbReference>
<feature type="domain" description="Gram-positive pilin backbone subunit 3 Cna-B-like" evidence="5">
    <location>
        <begin position="406"/>
        <end position="496"/>
    </location>
</feature>
<evidence type="ECO:0000313" key="7">
    <source>
        <dbReference type="EMBL" id="MCZ7406850.1"/>
    </source>
</evidence>
<evidence type="ECO:0000313" key="8">
    <source>
        <dbReference type="Proteomes" id="UP001141458"/>
    </source>
</evidence>
<keyword evidence="2" id="KW-0732">Signal</keyword>
<keyword evidence="1" id="KW-1133">Transmembrane helix</keyword>
<feature type="domain" description="Gram-positive pilin backbone subunit 2 Cna-B-like" evidence="4">
    <location>
        <begin position="216"/>
        <end position="341"/>
    </location>
</feature>
<protein>
    <submittedName>
        <fullName evidence="7">Pilin N-terminal domain-containing protein</fullName>
    </submittedName>
</protein>
<reference evidence="7" key="1">
    <citation type="submission" date="2022-07" db="EMBL/GenBank/DDBJ databases">
        <title>Parvimonas micra travels from the subgingival sulcus of the human oral cavity to the colorectal adenocarcinoma.</title>
        <authorList>
            <person name="Conde-Perez K."/>
            <person name="Buetas E."/>
            <person name="Aja-Macaya P."/>
            <person name="Martin-De Arribas E."/>
            <person name="Iglesias-Corras I."/>
            <person name="Trigo-Tasende N."/>
            <person name="Nasser-Ali M."/>
            <person name="Estevez L.S."/>
            <person name="Rumbo-Feal S."/>
            <person name="Otero-Alen B."/>
            <person name="Noguera J.F."/>
            <person name="Concha A."/>
            <person name="Pardinas-Lopez S."/>
            <person name="Carda-Dieguez M."/>
            <person name="Gomez-Randulfe I."/>
            <person name="Martinez-Lago N."/>
            <person name="Ladra S."/>
            <person name="Aparicio L.A."/>
            <person name="Bou G."/>
            <person name="Mira A."/>
            <person name="Vallejo J.A."/>
            <person name="Poza M."/>
        </authorList>
    </citation>
    <scope>NUCLEOTIDE SEQUENCE</scope>
    <source>
        <strain evidence="7">PM79KC-AC-4</strain>
    </source>
</reference>
<dbReference type="Gene3D" id="1.20.58.90">
    <property type="match status" value="1"/>
</dbReference>
<dbReference type="InterPro" id="IPR032334">
    <property type="entry name" value="GramPos_pilinBB"/>
</dbReference>
<evidence type="ECO:0000259" key="6">
    <source>
        <dbReference type="Pfam" id="PF17802"/>
    </source>
</evidence>
<dbReference type="Pfam" id="PF16569">
    <property type="entry name" value="GramPos_pilinBB"/>
    <property type="match status" value="1"/>
</dbReference>
<evidence type="ECO:0000256" key="1">
    <source>
        <dbReference type="SAM" id="Phobius"/>
    </source>
</evidence>
<dbReference type="Pfam" id="PF17802">
    <property type="entry name" value="SpaA"/>
    <property type="match status" value="1"/>
</dbReference>
<keyword evidence="1" id="KW-0472">Membrane</keyword>
<proteinExistence type="predicted"/>
<name>A0A9X3H8S4_9FIRM</name>
<evidence type="ECO:0000259" key="5">
    <source>
        <dbReference type="Pfam" id="PF16570"/>
    </source>
</evidence>
<feature type="transmembrane region" description="Helical" evidence="1">
    <location>
        <begin position="636"/>
        <end position="657"/>
    </location>
</feature>
<feature type="domain" description="SpaA-like prealbumin fold" evidence="6">
    <location>
        <begin position="560"/>
        <end position="603"/>
    </location>
</feature>
<dbReference type="InterPro" id="IPR041033">
    <property type="entry name" value="SpaA_PFL_dom_1"/>
</dbReference>
<comment type="caution">
    <text evidence="7">The sequence shown here is derived from an EMBL/GenBank/DDBJ whole genome shotgun (WGS) entry which is preliminary data.</text>
</comment>
<dbReference type="InterPro" id="IPR032332">
    <property type="entry name" value="GramPos_pilinD3"/>
</dbReference>
<dbReference type="Gene3D" id="2.60.40.10">
    <property type="entry name" value="Immunoglobulins"/>
    <property type="match status" value="2"/>
</dbReference>
<dbReference type="Pfam" id="PF16570">
    <property type="entry name" value="GramPos_pilinD3"/>
    <property type="match status" value="1"/>
</dbReference>